<proteinExistence type="predicted"/>
<organism evidence="1 2">
    <name type="scientific">Citrobacter freundii</name>
    <dbReference type="NCBI Taxonomy" id="546"/>
    <lineage>
        <taxon>Bacteria</taxon>
        <taxon>Pseudomonadati</taxon>
        <taxon>Pseudomonadota</taxon>
        <taxon>Gammaproteobacteria</taxon>
        <taxon>Enterobacterales</taxon>
        <taxon>Enterobacteriaceae</taxon>
        <taxon>Citrobacter</taxon>
        <taxon>Citrobacter freundii complex</taxon>
    </lineage>
</organism>
<gene>
    <name evidence="1" type="ORF">KV121_000584</name>
</gene>
<evidence type="ECO:0000313" key="2">
    <source>
        <dbReference type="Proteomes" id="UP000885148"/>
    </source>
</evidence>
<comment type="caution">
    <text evidence="1">The sequence shown here is derived from an EMBL/GenBank/DDBJ whole genome shotgun (WGS) entry which is preliminary data.</text>
</comment>
<name>A0A9P3Z335_CITFR</name>
<sequence length="91" mass="9961">MASIKESESYIKALKALIDASKEYEKDGGVDDKAKIDIEEFCKFYSKRKVSVVLTALILVLGWSPGVPAGAIDALKKIKEFFDTICTTKAA</sequence>
<dbReference type="Proteomes" id="UP000885148">
    <property type="component" value="Unassembled WGS sequence"/>
</dbReference>
<dbReference type="RefSeq" id="WP_032935499.1">
    <property type="nucleotide sequence ID" value="NZ_JADVIW010000010.1"/>
</dbReference>
<reference evidence="1" key="1">
    <citation type="journal article" date="2018" name="Genome Biol.">
        <title>SKESA: strategic k-mer extension for scrupulous assemblies.</title>
        <authorList>
            <person name="Souvorov A."/>
            <person name="Agarwala R."/>
            <person name="Lipman D.J."/>
        </authorList>
    </citation>
    <scope>NUCLEOTIDE SEQUENCE</scope>
    <source>
        <strain evidence="1">91871</strain>
    </source>
</reference>
<evidence type="ECO:0000313" key="1">
    <source>
        <dbReference type="EMBL" id="HBH7040590.1"/>
    </source>
</evidence>
<reference evidence="1" key="2">
    <citation type="submission" date="2021-07" db="EMBL/GenBank/DDBJ databases">
        <authorList>
            <consortium name="NCBI Pathogen Detection Project"/>
        </authorList>
    </citation>
    <scope>NUCLEOTIDE SEQUENCE</scope>
    <source>
        <strain evidence="1">91871</strain>
    </source>
</reference>
<dbReference type="AlphaFoldDB" id="A0A9P3Z335"/>
<protein>
    <submittedName>
        <fullName evidence="1">Uncharacterized protein</fullName>
    </submittedName>
</protein>
<accession>A0A9P3Z335</accession>
<dbReference type="EMBL" id="DAESCB010000001">
    <property type="protein sequence ID" value="HBH7040590.1"/>
    <property type="molecule type" value="Genomic_DNA"/>
</dbReference>